<reference evidence="12" key="1">
    <citation type="journal article" date="2020" name="Nat. Commun.">
        <title>Large-scale genome sequencing of mycorrhizal fungi provides insights into the early evolution of symbiotic traits.</title>
        <authorList>
            <person name="Miyauchi S."/>
            <person name="Kiss E."/>
            <person name="Kuo A."/>
            <person name="Drula E."/>
            <person name="Kohler A."/>
            <person name="Sanchez-Garcia M."/>
            <person name="Morin E."/>
            <person name="Andreopoulos B."/>
            <person name="Barry K.W."/>
            <person name="Bonito G."/>
            <person name="Buee M."/>
            <person name="Carver A."/>
            <person name="Chen C."/>
            <person name="Cichocki N."/>
            <person name="Clum A."/>
            <person name="Culley D."/>
            <person name="Crous P.W."/>
            <person name="Fauchery L."/>
            <person name="Girlanda M."/>
            <person name="Hayes R.D."/>
            <person name="Keri Z."/>
            <person name="LaButti K."/>
            <person name="Lipzen A."/>
            <person name="Lombard V."/>
            <person name="Magnuson J."/>
            <person name="Maillard F."/>
            <person name="Murat C."/>
            <person name="Nolan M."/>
            <person name="Ohm R.A."/>
            <person name="Pangilinan J."/>
            <person name="Pereira M.F."/>
            <person name="Perotto S."/>
            <person name="Peter M."/>
            <person name="Pfister S."/>
            <person name="Riley R."/>
            <person name="Sitrit Y."/>
            <person name="Stielow J.B."/>
            <person name="Szollosi G."/>
            <person name="Zifcakova L."/>
            <person name="Stursova M."/>
            <person name="Spatafora J.W."/>
            <person name="Tedersoo L."/>
            <person name="Vaario L.M."/>
            <person name="Yamada A."/>
            <person name="Yan M."/>
            <person name="Wang P."/>
            <person name="Xu J."/>
            <person name="Bruns T."/>
            <person name="Baldrian P."/>
            <person name="Vilgalys R."/>
            <person name="Dunand C."/>
            <person name="Henrissat B."/>
            <person name="Grigoriev I.V."/>
            <person name="Hibbett D."/>
            <person name="Nagy L.G."/>
            <person name="Martin F.M."/>
        </authorList>
    </citation>
    <scope>NUCLEOTIDE SEQUENCE</scope>
    <source>
        <strain evidence="12">UH-Tt-Lm1</strain>
    </source>
</reference>
<evidence type="ECO:0000256" key="3">
    <source>
        <dbReference type="ARBA" id="ARBA00022448"/>
    </source>
</evidence>
<keyword evidence="8" id="KW-0539">Nucleus</keyword>
<feature type="region of interest" description="Disordered" evidence="11">
    <location>
        <begin position="1"/>
        <end position="74"/>
    </location>
</feature>
<dbReference type="GO" id="GO:0015031">
    <property type="term" value="P:protein transport"/>
    <property type="evidence" value="ECO:0007669"/>
    <property type="project" value="UniProtKB-KW"/>
</dbReference>
<comment type="similarity">
    <text evidence="2">Belongs to the GLE1 family.</text>
</comment>
<keyword evidence="6" id="KW-0811">Translocation</keyword>
<name>A0A9P6HK96_9AGAM</name>
<organism evidence="12 13">
    <name type="scientific">Thelephora terrestris</name>
    <dbReference type="NCBI Taxonomy" id="56493"/>
    <lineage>
        <taxon>Eukaryota</taxon>
        <taxon>Fungi</taxon>
        <taxon>Dikarya</taxon>
        <taxon>Basidiomycota</taxon>
        <taxon>Agaricomycotina</taxon>
        <taxon>Agaricomycetes</taxon>
        <taxon>Thelephorales</taxon>
        <taxon>Thelephoraceae</taxon>
        <taxon>Thelephora</taxon>
    </lineage>
</organism>
<feature type="region of interest" description="Disordered" evidence="11">
    <location>
        <begin position="94"/>
        <end position="116"/>
    </location>
</feature>
<dbReference type="GO" id="GO:0000822">
    <property type="term" value="F:inositol hexakisphosphate binding"/>
    <property type="evidence" value="ECO:0007669"/>
    <property type="project" value="TreeGrafter"/>
</dbReference>
<dbReference type="GO" id="GO:0005543">
    <property type="term" value="F:phospholipid binding"/>
    <property type="evidence" value="ECO:0007669"/>
    <property type="project" value="TreeGrafter"/>
</dbReference>
<dbReference type="Proteomes" id="UP000736335">
    <property type="component" value="Unassembled WGS sequence"/>
</dbReference>
<dbReference type="InterPro" id="IPR012476">
    <property type="entry name" value="GLE1"/>
</dbReference>
<proteinExistence type="inferred from homology"/>
<evidence type="ECO:0000256" key="10">
    <source>
        <dbReference type="ARBA" id="ARBA00029983"/>
    </source>
</evidence>
<keyword evidence="5" id="KW-0653">Protein transport</keyword>
<gene>
    <name evidence="12" type="ORF">BJ322DRAFT_640342</name>
</gene>
<comment type="caution">
    <text evidence="12">The sequence shown here is derived from an EMBL/GenBank/DDBJ whole genome shotgun (WGS) entry which is preliminary data.</text>
</comment>
<keyword evidence="4" id="KW-0509">mRNA transport</keyword>
<dbReference type="GO" id="GO:0031369">
    <property type="term" value="F:translation initiation factor binding"/>
    <property type="evidence" value="ECO:0007669"/>
    <property type="project" value="TreeGrafter"/>
</dbReference>
<evidence type="ECO:0000256" key="1">
    <source>
        <dbReference type="ARBA" id="ARBA00004567"/>
    </source>
</evidence>
<keyword evidence="13" id="KW-1185">Reference proteome</keyword>
<dbReference type="GO" id="GO:0044614">
    <property type="term" value="C:nuclear pore cytoplasmic filaments"/>
    <property type="evidence" value="ECO:0007669"/>
    <property type="project" value="TreeGrafter"/>
</dbReference>
<dbReference type="Pfam" id="PF07817">
    <property type="entry name" value="GLE1"/>
    <property type="match status" value="1"/>
</dbReference>
<dbReference type="OrthoDB" id="420884at2759"/>
<feature type="compositionally biased region" description="Polar residues" evidence="11">
    <location>
        <begin position="253"/>
        <end position="263"/>
    </location>
</feature>
<evidence type="ECO:0000256" key="6">
    <source>
        <dbReference type="ARBA" id="ARBA00023010"/>
    </source>
</evidence>
<feature type="region of interest" description="Disordered" evidence="11">
    <location>
        <begin position="236"/>
        <end position="263"/>
    </location>
</feature>
<evidence type="ECO:0000313" key="13">
    <source>
        <dbReference type="Proteomes" id="UP000736335"/>
    </source>
</evidence>
<dbReference type="Gene3D" id="1.25.40.510">
    <property type="entry name" value="GLE1-like"/>
    <property type="match status" value="1"/>
</dbReference>
<accession>A0A9P6HK96</accession>
<reference evidence="12" key="2">
    <citation type="submission" date="2020-11" db="EMBL/GenBank/DDBJ databases">
        <authorList>
            <consortium name="DOE Joint Genome Institute"/>
            <person name="Kuo A."/>
            <person name="Miyauchi S."/>
            <person name="Kiss E."/>
            <person name="Drula E."/>
            <person name="Kohler A."/>
            <person name="Sanchez-Garcia M."/>
            <person name="Andreopoulos B."/>
            <person name="Barry K.W."/>
            <person name="Bonito G."/>
            <person name="Buee M."/>
            <person name="Carver A."/>
            <person name="Chen C."/>
            <person name="Cichocki N."/>
            <person name="Clum A."/>
            <person name="Culley D."/>
            <person name="Crous P.W."/>
            <person name="Fauchery L."/>
            <person name="Girlanda M."/>
            <person name="Hayes R."/>
            <person name="Keri Z."/>
            <person name="Labutti K."/>
            <person name="Lipzen A."/>
            <person name="Lombard V."/>
            <person name="Magnuson J."/>
            <person name="Maillard F."/>
            <person name="Morin E."/>
            <person name="Murat C."/>
            <person name="Nolan M."/>
            <person name="Ohm R."/>
            <person name="Pangilinan J."/>
            <person name="Pereira M."/>
            <person name="Perotto S."/>
            <person name="Peter M."/>
            <person name="Riley R."/>
            <person name="Sitrit Y."/>
            <person name="Stielow B."/>
            <person name="Szollosi G."/>
            <person name="Zifcakova L."/>
            <person name="Stursova M."/>
            <person name="Spatafora J.W."/>
            <person name="Tedersoo L."/>
            <person name="Vaario L.-M."/>
            <person name="Yamada A."/>
            <person name="Yan M."/>
            <person name="Wang P."/>
            <person name="Xu J."/>
            <person name="Bruns T."/>
            <person name="Baldrian P."/>
            <person name="Vilgalys R."/>
            <person name="Henrissat B."/>
            <person name="Grigoriev I.V."/>
            <person name="Hibbett D."/>
            <person name="Nagy L.G."/>
            <person name="Martin F.M."/>
        </authorList>
    </citation>
    <scope>NUCLEOTIDE SEQUENCE</scope>
    <source>
        <strain evidence="12">UH-Tt-Lm1</strain>
    </source>
</reference>
<dbReference type="PANTHER" id="PTHR12960:SF0">
    <property type="entry name" value="MRNA EXPORT FACTOR GLE1"/>
    <property type="match status" value="1"/>
</dbReference>
<dbReference type="GO" id="GO:0005737">
    <property type="term" value="C:cytoplasm"/>
    <property type="evidence" value="ECO:0007669"/>
    <property type="project" value="TreeGrafter"/>
</dbReference>
<dbReference type="GO" id="GO:0016973">
    <property type="term" value="P:poly(A)+ mRNA export from nucleus"/>
    <property type="evidence" value="ECO:0007669"/>
    <property type="project" value="InterPro"/>
</dbReference>
<keyword evidence="3" id="KW-0813">Transport</keyword>
<feature type="compositionally biased region" description="Low complexity" evidence="11">
    <location>
        <begin position="52"/>
        <end position="64"/>
    </location>
</feature>
<evidence type="ECO:0000256" key="11">
    <source>
        <dbReference type="SAM" id="MobiDB-lite"/>
    </source>
</evidence>
<dbReference type="InterPro" id="IPR038506">
    <property type="entry name" value="GLE1-like_sf"/>
</dbReference>
<keyword evidence="7" id="KW-0906">Nuclear pore complex</keyword>
<evidence type="ECO:0000256" key="7">
    <source>
        <dbReference type="ARBA" id="ARBA00023132"/>
    </source>
</evidence>
<dbReference type="PANTHER" id="PTHR12960">
    <property type="entry name" value="GLE-1-RELATED"/>
    <property type="match status" value="1"/>
</dbReference>
<feature type="compositionally biased region" description="Basic and acidic residues" evidence="11">
    <location>
        <begin position="101"/>
        <end position="113"/>
    </location>
</feature>
<evidence type="ECO:0000313" key="12">
    <source>
        <dbReference type="EMBL" id="KAF9788517.1"/>
    </source>
</evidence>
<evidence type="ECO:0000256" key="8">
    <source>
        <dbReference type="ARBA" id="ARBA00023242"/>
    </source>
</evidence>
<evidence type="ECO:0000256" key="2">
    <source>
        <dbReference type="ARBA" id="ARBA00011056"/>
    </source>
</evidence>
<sequence>MRFSVPRSLSPSPVRSQRSPRKSGTFRAPSVSSDSEKDEDDNPNSDASSNTSEPEVLPLSVSSSSRRDKSTEETNYIADAIASIRLAISHHDPYEEWSNSTRREARRTARLERSQLTGEQRAKFEAARARDAEVLTLVHQKAKQDIEERLAMMLSKKQAYKQRIDNDAQARAKKTKDRIEAVINYEEDRQRKLLEEQRLAREARERKEQEEEKQRHLALQKQREEKLKQDLFKAKQDAEKQKLEREAKETSEKQATQASLGLSTPLSDWEGGRNLLKRVKAGPLTRVKADREVKMRWNRIRREITPKIGQLTNNNEVIQRVCKELLKLCHPSNFADSQDLYMAVLCSLSKAILLQAEVEVTAEKRSAIPLAQVAFFFVQNLDRFPQIFYMKLVQRTGGWPIPVKPPPEEGVEYSKLAGFREDEALPEYISRVAGLMRVYFRILITPTDQPTNSFFRPTMYWTYFARLMRDRRLLESGPVGPELMATALDVGGVQAREIFGKQWHKLMELLYSGLTDVNSENPIGGKTPEGTAARTRALLEVEKVMNS</sequence>
<evidence type="ECO:0000256" key="4">
    <source>
        <dbReference type="ARBA" id="ARBA00022816"/>
    </source>
</evidence>
<protein>
    <recommendedName>
        <fullName evidence="9">mRNA export factor GLE1</fullName>
    </recommendedName>
    <alternativeName>
        <fullName evidence="10">Nucleoporin GLE1</fullName>
    </alternativeName>
</protein>
<evidence type="ECO:0000256" key="5">
    <source>
        <dbReference type="ARBA" id="ARBA00022927"/>
    </source>
</evidence>
<dbReference type="AlphaFoldDB" id="A0A9P6HK96"/>
<dbReference type="EMBL" id="WIUZ02000004">
    <property type="protein sequence ID" value="KAF9788517.1"/>
    <property type="molecule type" value="Genomic_DNA"/>
</dbReference>
<comment type="subcellular location">
    <subcellularLocation>
        <location evidence="1">Nucleus</location>
        <location evidence="1">Nuclear pore complex</location>
    </subcellularLocation>
</comment>
<evidence type="ECO:0000256" key="9">
    <source>
        <dbReference type="ARBA" id="ARBA00026227"/>
    </source>
</evidence>
<feature type="compositionally biased region" description="Low complexity" evidence="11">
    <location>
        <begin position="1"/>
        <end position="17"/>
    </location>
</feature>
<feature type="compositionally biased region" description="Basic and acidic residues" evidence="11">
    <location>
        <begin position="236"/>
        <end position="252"/>
    </location>
</feature>